<keyword evidence="2" id="KW-0732">Signal</keyword>
<evidence type="ECO:0000313" key="3">
    <source>
        <dbReference type="EMBL" id="GIX61658.1"/>
    </source>
</evidence>
<feature type="compositionally biased region" description="Basic and acidic residues" evidence="1">
    <location>
        <begin position="216"/>
        <end position="232"/>
    </location>
</feature>
<feature type="region of interest" description="Disordered" evidence="1">
    <location>
        <begin position="212"/>
        <end position="250"/>
    </location>
</feature>
<dbReference type="GeneID" id="94193141"/>
<evidence type="ECO:0000256" key="2">
    <source>
        <dbReference type="SAM" id="SignalP"/>
    </source>
</evidence>
<gene>
    <name evidence="3" type="ORF">BcabD6B2_10930</name>
</gene>
<dbReference type="AlphaFoldDB" id="A0AAV4LP36"/>
<protein>
    <submittedName>
        <fullName evidence="3">Gamma-tubulin complex subunit, putative</fullName>
    </submittedName>
</protein>
<keyword evidence="4" id="KW-1185">Reference proteome</keyword>
<feature type="signal peptide" evidence="2">
    <location>
        <begin position="1"/>
        <end position="21"/>
    </location>
</feature>
<name>A0AAV4LP36_BABCB</name>
<sequence>MRLLECAVGLALWHLLPGACQGPTTIRHEQKEAKEAEGVAFDGITSTPKGASDSISVSSSTDAEDAKKTSYDGKNEQQQRPRSKSRQLFDAISGMWTKSFKDPAKEESHVNKDRKDDAVGDIKAKLDDDTASLVSASGDDVLTNSDRDSLATVTSLDVDSSANIGEMSSVATRDAIDDIEPRIVATTVKQTPGYRRMTYKVGGMELEVLPLDEDASDVKPDRERLGATKGGKDASTSRNSKLGDDEGNPKIIVTGSGRKYKMDEILTFRRTRYIYTSLHMPLWQRILPTGGHQIEDDAAATAMQKLLECLDSRRPMIRDNMYRVLALENRLNQVTSTLRSRLNTTGPALAIHRTYQKVLGDFTLVLSKATTYFRGLSDIVSGFLGRYTRKQRRSIHKSVFFVPIKAQTVYHEVDRCQQDETYGTLTSIRACLHTWELAIIADMYEIEATIDRIWLNRFEFDGSTARQTLNNLLAQLMERTQPPPCLSRLQRFDHESQIKAALMEMGADYASMLEG</sequence>
<feature type="chain" id="PRO_5043943669" evidence="2">
    <location>
        <begin position="22"/>
        <end position="515"/>
    </location>
</feature>
<evidence type="ECO:0000313" key="4">
    <source>
        <dbReference type="Proteomes" id="UP001497744"/>
    </source>
</evidence>
<dbReference type="EMBL" id="BPLF01000001">
    <property type="protein sequence ID" value="GIX61658.1"/>
    <property type="molecule type" value="Genomic_DNA"/>
</dbReference>
<evidence type="ECO:0000256" key="1">
    <source>
        <dbReference type="SAM" id="MobiDB-lite"/>
    </source>
</evidence>
<accession>A0AAV4LP36</accession>
<reference evidence="3 4" key="1">
    <citation type="submission" date="2021-06" db="EMBL/GenBank/DDBJ databases">
        <title>Genome sequence of Babesia caballi.</title>
        <authorList>
            <person name="Yamagishi J."/>
            <person name="Kidaka T."/>
            <person name="Ochi A."/>
        </authorList>
    </citation>
    <scope>NUCLEOTIDE SEQUENCE [LARGE SCALE GENOMIC DNA]</scope>
    <source>
        <strain evidence="3">USDA-D6B2</strain>
    </source>
</reference>
<organism evidence="3 4">
    <name type="scientific">Babesia caballi</name>
    <dbReference type="NCBI Taxonomy" id="5871"/>
    <lineage>
        <taxon>Eukaryota</taxon>
        <taxon>Sar</taxon>
        <taxon>Alveolata</taxon>
        <taxon>Apicomplexa</taxon>
        <taxon>Aconoidasida</taxon>
        <taxon>Piroplasmida</taxon>
        <taxon>Babesiidae</taxon>
        <taxon>Babesia</taxon>
    </lineage>
</organism>
<proteinExistence type="predicted"/>
<dbReference type="RefSeq" id="XP_067713729.1">
    <property type="nucleotide sequence ID" value="XM_067857628.1"/>
</dbReference>
<dbReference type="Proteomes" id="UP001497744">
    <property type="component" value="Unassembled WGS sequence"/>
</dbReference>
<feature type="region of interest" description="Disordered" evidence="1">
    <location>
        <begin position="30"/>
        <end position="88"/>
    </location>
</feature>
<comment type="caution">
    <text evidence="3">The sequence shown here is derived from an EMBL/GenBank/DDBJ whole genome shotgun (WGS) entry which is preliminary data.</text>
</comment>
<feature type="compositionally biased region" description="Basic and acidic residues" evidence="1">
    <location>
        <begin position="64"/>
        <end position="79"/>
    </location>
</feature>